<sequence length="241" mass="26589">MVPTLEERAGCGRSRKSGSEGGPEKPTDGNVGRALWFDPTKTKPVVGSPVLVDPSDICKALVGLKGVRILYYCRNGPMAEIAIEQVVSKVTCPLCLNPAQVKERPFVTCIDLPFGGTPTRIKWKKHRMTCNQSSCEKRSWTLGDHRIAASHSLLTTRAAKWATKLVGMGRCVSELAKELNCDWGVINRAVTIYSRALLEADKKRIGKTRALGFDETLFVRTGKYRTQNWCTTICDVAETDS</sequence>
<name>A0A0D8HJA9_9ACTN</name>
<organism evidence="2 3">
    <name type="scientific">Acidithrix ferrooxidans</name>
    <dbReference type="NCBI Taxonomy" id="1280514"/>
    <lineage>
        <taxon>Bacteria</taxon>
        <taxon>Bacillati</taxon>
        <taxon>Actinomycetota</taxon>
        <taxon>Acidimicrobiia</taxon>
        <taxon>Acidimicrobiales</taxon>
        <taxon>Acidimicrobiaceae</taxon>
        <taxon>Acidithrix</taxon>
    </lineage>
</organism>
<dbReference type="RefSeq" id="WP_052605624.1">
    <property type="nucleotide sequence ID" value="NZ_JXYS01000062.1"/>
</dbReference>
<reference evidence="2 3" key="1">
    <citation type="submission" date="2015-01" db="EMBL/GenBank/DDBJ databases">
        <title>Draft genome of the acidophilic iron oxidizer Acidithrix ferrooxidans strain Py-F3.</title>
        <authorList>
            <person name="Poehlein A."/>
            <person name="Eisen S."/>
            <person name="Schloemann M."/>
            <person name="Johnson B.D."/>
            <person name="Daniel R."/>
            <person name="Muehling M."/>
        </authorList>
    </citation>
    <scope>NUCLEOTIDE SEQUENCE [LARGE SCALE GENOMIC DNA]</scope>
    <source>
        <strain evidence="2 3">Py-F3</strain>
    </source>
</reference>
<dbReference type="Proteomes" id="UP000032360">
    <property type="component" value="Unassembled WGS sequence"/>
</dbReference>
<dbReference type="AlphaFoldDB" id="A0A0D8HJA9"/>
<proteinExistence type="predicted"/>
<evidence type="ECO:0000256" key="1">
    <source>
        <dbReference type="SAM" id="MobiDB-lite"/>
    </source>
</evidence>
<accession>A0A0D8HJA9</accession>
<protein>
    <recommendedName>
        <fullName evidence="4">Transposase IS204/IS1001/IS1096/IS1165 zinc-finger domain-containing protein</fullName>
    </recommendedName>
</protein>
<feature type="compositionally biased region" description="Basic and acidic residues" evidence="1">
    <location>
        <begin position="1"/>
        <end position="10"/>
    </location>
</feature>
<comment type="caution">
    <text evidence="2">The sequence shown here is derived from an EMBL/GenBank/DDBJ whole genome shotgun (WGS) entry which is preliminary data.</text>
</comment>
<keyword evidence="3" id="KW-1185">Reference proteome</keyword>
<evidence type="ECO:0008006" key="4">
    <source>
        <dbReference type="Google" id="ProtNLM"/>
    </source>
</evidence>
<feature type="region of interest" description="Disordered" evidence="1">
    <location>
        <begin position="1"/>
        <end position="34"/>
    </location>
</feature>
<evidence type="ECO:0000313" key="2">
    <source>
        <dbReference type="EMBL" id="KJF17166.1"/>
    </source>
</evidence>
<evidence type="ECO:0000313" key="3">
    <source>
        <dbReference type="Proteomes" id="UP000032360"/>
    </source>
</evidence>
<dbReference type="EMBL" id="JXYS01000062">
    <property type="protein sequence ID" value="KJF17166.1"/>
    <property type="molecule type" value="Genomic_DNA"/>
</dbReference>
<gene>
    <name evidence="2" type="ORF">AXFE_19750</name>
</gene>
<dbReference type="OrthoDB" id="3255666at2"/>
<dbReference type="STRING" id="1280514.AXFE_19750"/>